<comment type="caution">
    <text evidence="1">The sequence shown here is derived from an EMBL/GenBank/DDBJ whole genome shotgun (WGS) entry which is preliminary data.</text>
</comment>
<sequence length="64" mass="7306">MALDYHQLIADLIAGKIDQLSVPPADFMAFRDIWQDLPQRKEIIGNAQRNGTIIYHFNVSGNHQ</sequence>
<dbReference type="EMBL" id="JBHTOH010000094">
    <property type="protein sequence ID" value="MFD1412124.1"/>
    <property type="molecule type" value="Genomic_DNA"/>
</dbReference>
<dbReference type="RefSeq" id="WP_125648264.1">
    <property type="nucleotide sequence ID" value="NZ_JBHTOH010000094.1"/>
</dbReference>
<gene>
    <name evidence="1" type="ORF">ACFQ4R_11090</name>
</gene>
<dbReference type="Proteomes" id="UP001597191">
    <property type="component" value="Unassembled WGS sequence"/>
</dbReference>
<reference evidence="2" key="1">
    <citation type="journal article" date="2019" name="Int. J. Syst. Evol. Microbiol.">
        <title>The Global Catalogue of Microorganisms (GCM) 10K type strain sequencing project: providing services to taxonomists for standard genome sequencing and annotation.</title>
        <authorList>
            <consortium name="The Broad Institute Genomics Platform"/>
            <consortium name="The Broad Institute Genome Sequencing Center for Infectious Disease"/>
            <person name="Wu L."/>
            <person name="Ma J."/>
        </authorList>
    </citation>
    <scope>NUCLEOTIDE SEQUENCE [LARGE SCALE GENOMIC DNA]</scope>
    <source>
        <strain evidence="2">CCM 8937</strain>
    </source>
</reference>
<proteinExistence type="predicted"/>
<evidence type="ECO:0000313" key="1">
    <source>
        <dbReference type="EMBL" id="MFD1412124.1"/>
    </source>
</evidence>
<accession>A0ABW4BPE7</accession>
<name>A0ABW4BPE7_9LACO</name>
<organism evidence="1 2">
    <name type="scientific">Lapidilactobacillus gannanensis</name>
    <dbReference type="NCBI Taxonomy" id="2486002"/>
    <lineage>
        <taxon>Bacteria</taxon>
        <taxon>Bacillati</taxon>
        <taxon>Bacillota</taxon>
        <taxon>Bacilli</taxon>
        <taxon>Lactobacillales</taxon>
        <taxon>Lactobacillaceae</taxon>
        <taxon>Lapidilactobacillus</taxon>
    </lineage>
</organism>
<protein>
    <submittedName>
        <fullName evidence="1">Uncharacterized protein</fullName>
    </submittedName>
</protein>
<keyword evidence="2" id="KW-1185">Reference proteome</keyword>
<evidence type="ECO:0000313" key="2">
    <source>
        <dbReference type="Proteomes" id="UP001597191"/>
    </source>
</evidence>